<name>A0A0J8B288_BETVV</name>
<gene>
    <name evidence="1" type="ORF">BVRB_025980</name>
</gene>
<dbReference type="AlphaFoldDB" id="A0A0J8B288"/>
<evidence type="ECO:0000313" key="1">
    <source>
        <dbReference type="EMBL" id="KMS93982.1"/>
    </source>
</evidence>
<keyword evidence="2" id="KW-1185">Reference proteome</keyword>
<accession>A0A0J8B288</accession>
<reference evidence="1 2" key="1">
    <citation type="journal article" date="2014" name="Nature">
        <title>The genome of the recently domesticated crop plant sugar beet (Beta vulgaris).</title>
        <authorList>
            <person name="Dohm J.C."/>
            <person name="Minoche A.E."/>
            <person name="Holtgrawe D."/>
            <person name="Capella-Gutierrez S."/>
            <person name="Zakrzewski F."/>
            <person name="Tafer H."/>
            <person name="Rupp O."/>
            <person name="Sorensen T.R."/>
            <person name="Stracke R."/>
            <person name="Reinhardt R."/>
            <person name="Goesmann A."/>
            <person name="Kraft T."/>
            <person name="Schulz B."/>
            <person name="Stadler P.F."/>
            <person name="Schmidt T."/>
            <person name="Gabaldon T."/>
            <person name="Lehrach H."/>
            <person name="Weisshaar B."/>
            <person name="Himmelbauer H."/>
        </authorList>
    </citation>
    <scope>NUCLEOTIDE SEQUENCE [LARGE SCALE GENOMIC DNA]</scope>
    <source>
        <tissue evidence="1">Taproot</tissue>
    </source>
</reference>
<organism evidence="1 2">
    <name type="scientific">Beta vulgaris subsp. vulgaris</name>
    <name type="common">Beet</name>
    <dbReference type="NCBI Taxonomy" id="3555"/>
    <lineage>
        <taxon>Eukaryota</taxon>
        <taxon>Viridiplantae</taxon>
        <taxon>Streptophyta</taxon>
        <taxon>Embryophyta</taxon>
        <taxon>Tracheophyta</taxon>
        <taxon>Spermatophyta</taxon>
        <taxon>Magnoliopsida</taxon>
        <taxon>eudicotyledons</taxon>
        <taxon>Gunneridae</taxon>
        <taxon>Pentapetalae</taxon>
        <taxon>Caryophyllales</taxon>
        <taxon>Chenopodiaceae</taxon>
        <taxon>Betoideae</taxon>
        <taxon>Beta</taxon>
    </lineage>
</organism>
<dbReference type="Gramene" id="KMS93982">
    <property type="protein sequence ID" value="KMS93982"/>
    <property type="gene ID" value="BVRB_025980"/>
</dbReference>
<feature type="non-terminal residue" evidence="1">
    <location>
        <position position="1"/>
    </location>
</feature>
<sequence>NDEKLLTAAKRGRRRISSNVAAVNTTAKTAPQIDAATESLFESFRPSSSDFIDLPDDHLQQFIFPNYRSIDFQVHDSLVSLEAFRCFSSDKTDLFINAGGPITVIKWIQTGFCYCNRNVPYS</sequence>
<evidence type="ECO:0000313" key="2">
    <source>
        <dbReference type="Proteomes" id="UP000035740"/>
    </source>
</evidence>
<dbReference type="Proteomes" id="UP000035740">
    <property type="component" value="Unassembled WGS sequence"/>
</dbReference>
<proteinExistence type="predicted"/>
<protein>
    <submittedName>
        <fullName evidence="1">Uncharacterized protein</fullName>
    </submittedName>
</protein>
<dbReference type="EMBL" id="KQ097175">
    <property type="protein sequence ID" value="KMS93982.1"/>
    <property type="molecule type" value="Genomic_DNA"/>
</dbReference>